<sequence>MQAPTLAPDMLMADMLTPGILAPLVLALPALFAAVLLAVPGYRAAARINVLASGLTLAAAVALVLYRPETTPLLLVDDFNVYLVLLTAFVGFTTSLFSAGYIRHELEDGRLPPLHLRFYHAMYQAFMFTMLLALLANNLGVLWVAVEGATLTTVLMVSLYRTHAAIEAAWKYFILCGVGIALALFGTILLFMAAQPVLGEGDAAMSWSALMPAAARIDPDLLDLAFVFLLIGYGTKVGLVPLHAWLPDAHAEGPTPISAVLSGLLLNVALYAVLRFKMLLAANGEALAPGQLMIVMGLGTLLLAALMLYRRRDIKRFFAYSSIEHMGIITFAFGMGGPIANFAGLLHMTLHSLTKSAIFFAVGHVTQATGTQKLADIRGLTASHPALGWGLLLGVVAIAGLPPFGVFMSEFLIATTSFARAPWLAVIFVVGLLLGFGALMLRLHELCFGEPTAPPGRAGAALVPLYLHLALVLVAGLWLPAPLVAWFQTVAALLG</sequence>
<reference evidence="11" key="1">
    <citation type="journal article" date="2019" name="Int. J. Syst. Evol. Microbiol.">
        <title>The Global Catalogue of Microorganisms (GCM) 10K type strain sequencing project: providing services to taxonomists for standard genome sequencing and annotation.</title>
        <authorList>
            <consortium name="The Broad Institute Genomics Platform"/>
            <consortium name="The Broad Institute Genome Sequencing Center for Infectious Disease"/>
            <person name="Wu L."/>
            <person name="Ma J."/>
        </authorList>
    </citation>
    <scope>NUCLEOTIDE SEQUENCE [LARGE SCALE GENOMIC DNA]</scope>
    <source>
        <strain evidence="11">CGMCC 1.16275</strain>
    </source>
</reference>
<dbReference type="PRINTS" id="PR01437">
    <property type="entry name" value="NUOXDRDTASE4"/>
</dbReference>
<dbReference type="InterPro" id="IPR052175">
    <property type="entry name" value="ComplexI-like_HydComp"/>
</dbReference>
<dbReference type="PANTHER" id="PTHR42682">
    <property type="entry name" value="HYDROGENASE-4 COMPONENT F"/>
    <property type="match status" value="1"/>
</dbReference>
<dbReference type="Pfam" id="PF00361">
    <property type="entry name" value="Proton_antipo_M"/>
    <property type="match status" value="1"/>
</dbReference>
<evidence type="ECO:0000256" key="8">
    <source>
        <dbReference type="SAM" id="Phobius"/>
    </source>
</evidence>
<evidence type="ECO:0000313" key="10">
    <source>
        <dbReference type="EMBL" id="MFC7332259.1"/>
    </source>
</evidence>
<keyword evidence="2" id="KW-1003">Cell membrane</keyword>
<proteinExistence type="predicted"/>
<name>A0ABW2KS20_9PROT</name>
<feature type="transmembrane region" description="Helical" evidence="8">
    <location>
        <begin position="141"/>
        <end position="160"/>
    </location>
</feature>
<dbReference type="NCBIfam" id="NF005043">
    <property type="entry name" value="PRK06458.1-3"/>
    <property type="match status" value="1"/>
</dbReference>
<evidence type="ECO:0000256" key="2">
    <source>
        <dbReference type="ARBA" id="ARBA00022475"/>
    </source>
</evidence>
<evidence type="ECO:0000256" key="7">
    <source>
        <dbReference type="RuleBase" id="RU000320"/>
    </source>
</evidence>
<feature type="transmembrane region" description="Helical" evidence="8">
    <location>
        <begin position="463"/>
        <end position="487"/>
    </location>
</feature>
<accession>A0ABW2KS20</accession>
<feature type="transmembrane region" description="Helical" evidence="8">
    <location>
        <begin position="386"/>
        <end position="409"/>
    </location>
</feature>
<keyword evidence="4 8" id="KW-1133">Transmembrane helix</keyword>
<organism evidence="10 11">
    <name type="scientific">Rhodocista pekingensis</name>
    <dbReference type="NCBI Taxonomy" id="201185"/>
    <lineage>
        <taxon>Bacteria</taxon>
        <taxon>Pseudomonadati</taxon>
        <taxon>Pseudomonadota</taxon>
        <taxon>Alphaproteobacteria</taxon>
        <taxon>Rhodospirillales</taxon>
        <taxon>Azospirillaceae</taxon>
        <taxon>Rhodocista</taxon>
    </lineage>
</organism>
<evidence type="ECO:0000259" key="9">
    <source>
        <dbReference type="Pfam" id="PF00361"/>
    </source>
</evidence>
<feature type="transmembrane region" description="Helical" evidence="8">
    <location>
        <begin position="224"/>
        <end position="245"/>
    </location>
</feature>
<dbReference type="Proteomes" id="UP001596456">
    <property type="component" value="Unassembled WGS sequence"/>
</dbReference>
<keyword evidence="3 7" id="KW-0812">Transmembrane</keyword>
<dbReference type="PANTHER" id="PTHR42682:SF5">
    <property type="entry name" value="HYDROGENASE-4 COMPONENT F"/>
    <property type="match status" value="1"/>
</dbReference>
<evidence type="ECO:0000313" key="11">
    <source>
        <dbReference type="Proteomes" id="UP001596456"/>
    </source>
</evidence>
<feature type="transmembrane region" description="Helical" evidence="8">
    <location>
        <begin position="257"/>
        <end position="274"/>
    </location>
</feature>
<feature type="domain" description="NADH:quinone oxidoreductase/Mrp antiporter transmembrane" evidence="9">
    <location>
        <begin position="136"/>
        <end position="433"/>
    </location>
</feature>
<comment type="subcellular location">
    <subcellularLocation>
        <location evidence="1">Cell membrane</location>
        <topology evidence="1">Multi-pass membrane protein</topology>
    </subcellularLocation>
    <subcellularLocation>
        <location evidence="7">Membrane</location>
        <topology evidence="7">Multi-pass membrane protein</topology>
    </subcellularLocation>
</comment>
<feature type="transmembrane region" description="Helical" evidence="8">
    <location>
        <begin position="79"/>
        <end position="102"/>
    </location>
</feature>
<feature type="transmembrane region" description="Helical" evidence="8">
    <location>
        <begin position="20"/>
        <end position="39"/>
    </location>
</feature>
<evidence type="ECO:0000256" key="4">
    <source>
        <dbReference type="ARBA" id="ARBA00022989"/>
    </source>
</evidence>
<feature type="transmembrane region" description="Helical" evidence="8">
    <location>
        <begin position="46"/>
        <end position="67"/>
    </location>
</feature>
<evidence type="ECO:0000256" key="5">
    <source>
        <dbReference type="ARBA" id="ARBA00023002"/>
    </source>
</evidence>
<dbReference type="InterPro" id="IPR001750">
    <property type="entry name" value="ND/Mrp_TM"/>
</dbReference>
<feature type="transmembrane region" description="Helical" evidence="8">
    <location>
        <begin position="421"/>
        <end position="443"/>
    </location>
</feature>
<feature type="transmembrane region" description="Helical" evidence="8">
    <location>
        <begin position="114"/>
        <end position="135"/>
    </location>
</feature>
<dbReference type="EMBL" id="JBHTCM010000004">
    <property type="protein sequence ID" value="MFC7332259.1"/>
    <property type="molecule type" value="Genomic_DNA"/>
</dbReference>
<feature type="transmembrane region" description="Helical" evidence="8">
    <location>
        <begin position="328"/>
        <end position="350"/>
    </location>
</feature>
<keyword evidence="11" id="KW-1185">Reference proteome</keyword>
<protein>
    <submittedName>
        <fullName evidence="10">Hydrogenase 4 subunit F</fullName>
    </submittedName>
</protein>
<evidence type="ECO:0000256" key="1">
    <source>
        <dbReference type="ARBA" id="ARBA00004651"/>
    </source>
</evidence>
<feature type="transmembrane region" description="Helical" evidence="8">
    <location>
        <begin position="172"/>
        <end position="194"/>
    </location>
</feature>
<evidence type="ECO:0000256" key="3">
    <source>
        <dbReference type="ARBA" id="ARBA00022692"/>
    </source>
</evidence>
<feature type="transmembrane region" description="Helical" evidence="8">
    <location>
        <begin position="286"/>
        <end position="308"/>
    </location>
</feature>
<dbReference type="RefSeq" id="WP_377356541.1">
    <property type="nucleotide sequence ID" value="NZ_JBHTCM010000004.1"/>
</dbReference>
<gene>
    <name evidence="10" type="ORF">ACFQPS_03730</name>
</gene>
<dbReference type="NCBIfam" id="NF005045">
    <property type="entry name" value="PRK06458.1-5"/>
    <property type="match status" value="1"/>
</dbReference>
<dbReference type="InterPro" id="IPR003918">
    <property type="entry name" value="NADH_UbQ_OxRdtase"/>
</dbReference>
<keyword evidence="6 8" id="KW-0472">Membrane</keyword>
<evidence type="ECO:0000256" key="6">
    <source>
        <dbReference type="ARBA" id="ARBA00023136"/>
    </source>
</evidence>
<comment type="caution">
    <text evidence="10">The sequence shown here is derived from an EMBL/GenBank/DDBJ whole genome shotgun (WGS) entry which is preliminary data.</text>
</comment>
<keyword evidence="5" id="KW-0560">Oxidoreductase</keyword>